<dbReference type="GO" id="GO:0003677">
    <property type="term" value="F:DNA binding"/>
    <property type="evidence" value="ECO:0007669"/>
    <property type="project" value="UniProtKB-KW"/>
</dbReference>
<protein>
    <recommendedName>
        <fullName evidence="4">Core-binding (CB) domain-containing protein</fullName>
    </recommendedName>
</protein>
<evidence type="ECO:0000313" key="3">
    <source>
        <dbReference type="Proteomes" id="UP001196509"/>
    </source>
</evidence>
<keyword evidence="3" id="KW-1185">Reference proteome</keyword>
<dbReference type="Gene3D" id="1.10.150.130">
    <property type="match status" value="1"/>
</dbReference>
<evidence type="ECO:0000256" key="1">
    <source>
        <dbReference type="ARBA" id="ARBA00023125"/>
    </source>
</evidence>
<evidence type="ECO:0008006" key="4">
    <source>
        <dbReference type="Google" id="ProtNLM"/>
    </source>
</evidence>
<dbReference type="Proteomes" id="UP001196509">
    <property type="component" value="Unassembled WGS sequence"/>
</dbReference>
<evidence type="ECO:0000313" key="2">
    <source>
        <dbReference type="EMBL" id="MBW8639506.1"/>
    </source>
</evidence>
<dbReference type="InterPro" id="IPR010998">
    <property type="entry name" value="Integrase_recombinase_N"/>
</dbReference>
<comment type="caution">
    <text evidence="2">The sequence shown here is derived from an EMBL/GenBank/DDBJ whole genome shotgun (WGS) entry which is preliminary data.</text>
</comment>
<reference evidence="2" key="1">
    <citation type="submission" date="2021-08" db="EMBL/GenBank/DDBJ databases">
        <title>Hoeflea bacterium WL0058 sp. nov., isolated from the sediment.</title>
        <authorList>
            <person name="Wang L."/>
            <person name="Zhang D."/>
        </authorList>
    </citation>
    <scope>NUCLEOTIDE SEQUENCE</scope>
    <source>
        <strain evidence="2">WL0058</strain>
    </source>
</reference>
<dbReference type="AlphaFoldDB" id="A0AAE2ZNM6"/>
<sequence length="81" mass="9912">MHMDYHLLDLWERYGDLLWEPGKHKEACRAYIDEMHRFMILNNQRKFDNELLDSLTIEFRKKGNRNSTINRKFASLSKLLR</sequence>
<name>A0AAE2ZNM6_9HYPH</name>
<keyword evidence="1" id="KW-0238">DNA-binding</keyword>
<organism evidence="2 3">
    <name type="scientific">Flavimaribacter sediminis</name>
    <dbReference type="NCBI Taxonomy" id="2865987"/>
    <lineage>
        <taxon>Bacteria</taxon>
        <taxon>Pseudomonadati</taxon>
        <taxon>Pseudomonadota</taxon>
        <taxon>Alphaproteobacteria</taxon>
        <taxon>Hyphomicrobiales</taxon>
        <taxon>Rhizobiaceae</taxon>
        <taxon>Flavimaribacter</taxon>
    </lineage>
</organism>
<dbReference type="EMBL" id="JAICBX010000004">
    <property type="protein sequence ID" value="MBW8639506.1"/>
    <property type="molecule type" value="Genomic_DNA"/>
</dbReference>
<accession>A0AAE2ZNM6</accession>
<proteinExistence type="predicted"/>
<dbReference type="RefSeq" id="WP_220230233.1">
    <property type="nucleotide sequence ID" value="NZ_JAICBX010000004.1"/>
</dbReference>
<gene>
    <name evidence="2" type="ORF">K1W69_20095</name>
</gene>